<evidence type="ECO:0000313" key="1">
    <source>
        <dbReference type="EMBL" id="KAJ7425713.1"/>
    </source>
</evidence>
<reference evidence="1" key="1">
    <citation type="submission" date="2019-10" db="EMBL/GenBank/DDBJ databases">
        <authorList>
            <person name="Soares A.E.R."/>
            <person name="Aleixo A."/>
            <person name="Schneider P."/>
            <person name="Miyaki C.Y."/>
            <person name="Schneider M.P."/>
            <person name="Mello C."/>
            <person name="Vasconcelos A.T.R."/>
        </authorList>
    </citation>
    <scope>NUCLEOTIDE SEQUENCE</scope>
    <source>
        <tissue evidence="1">Muscle</tissue>
    </source>
</reference>
<organism evidence="1 2">
    <name type="scientific">Willisornis vidua</name>
    <name type="common">Xingu scale-backed antbird</name>
    <dbReference type="NCBI Taxonomy" id="1566151"/>
    <lineage>
        <taxon>Eukaryota</taxon>
        <taxon>Metazoa</taxon>
        <taxon>Chordata</taxon>
        <taxon>Craniata</taxon>
        <taxon>Vertebrata</taxon>
        <taxon>Euteleostomi</taxon>
        <taxon>Archelosauria</taxon>
        <taxon>Archosauria</taxon>
        <taxon>Dinosauria</taxon>
        <taxon>Saurischia</taxon>
        <taxon>Theropoda</taxon>
        <taxon>Coelurosauria</taxon>
        <taxon>Aves</taxon>
        <taxon>Neognathae</taxon>
        <taxon>Neoaves</taxon>
        <taxon>Telluraves</taxon>
        <taxon>Australaves</taxon>
        <taxon>Passeriformes</taxon>
        <taxon>Thamnophilidae</taxon>
        <taxon>Willisornis</taxon>
    </lineage>
</organism>
<proteinExistence type="predicted"/>
<dbReference type="InterPro" id="IPR036691">
    <property type="entry name" value="Endo/exonu/phosph_ase_sf"/>
</dbReference>
<dbReference type="PANTHER" id="PTHR23227">
    <property type="entry name" value="BUCENTAUR RELATED"/>
    <property type="match status" value="1"/>
</dbReference>
<gene>
    <name evidence="1" type="ORF">WISP_22338</name>
</gene>
<evidence type="ECO:0000313" key="2">
    <source>
        <dbReference type="Proteomes" id="UP001145742"/>
    </source>
</evidence>
<dbReference type="PANTHER" id="PTHR23227:SF85">
    <property type="entry name" value="CRANIOFACIAL DEVELOPMENT PROTEIN 2"/>
    <property type="match status" value="1"/>
</dbReference>
<name>A0ABQ9DSC6_9PASS</name>
<keyword evidence="2" id="KW-1185">Reference proteome</keyword>
<dbReference type="EMBL" id="WHWB01032436">
    <property type="protein sequence ID" value="KAJ7425713.1"/>
    <property type="molecule type" value="Genomic_DNA"/>
</dbReference>
<dbReference type="InterPro" id="IPR027124">
    <property type="entry name" value="Swc5/CFDP1/2"/>
</dbReference>
<sequence>MIDTVDSGRPEHHSALIPHEQSRLTIHIAALSEVRLHEEGGLKVYGAGYTLYRSGKPKTERHLSGVGFMIKNSVVSKLENLLIGHSNHIISLHLPLYNKQHVALFSVKAPTFQADPVEKDKFYTDLRCLTQKVPGDDKIIILGDFNASVGKNSEAWKGVLSKHDVANCNDNGCLLLEFCAEPSPTLFQQKDRLKTTWMHPQSKHWHLIDYVLVQQRNFGDVRHTQVMPSAECQTDHHLVRCKLNLHFKPKSKRGGIPRRRFQVNNLQTAPVKDSFQVNLHTRFKDNPIEPSSEALWQHIKNWILQSSEESLGFSSKKNKDWFDENNQEVQELLKKRTVHQAHLAQPSCNVSVVVWNYYVNSLPCH</sequence>
<dbReference type="SUPFAM" id="SSF56219">
    <property type="entry name" value="DNase I-like"/>
    <property type="match status" value="1"/>
</dbReference>
<accession>A0ABQ9DSC6</accession>
<protein>
    <submittedName>
        <fullName evidence="1">Craniofacial development protein 2-like protein</fullName>
    </submittedName>
</protein>
<dbReference type="Proteomes" id="UP001145742">
    <property type="component" value="Unassembled WGS sequence"/>
</dbReference>
<dbReference type="Gene3D" id="3.60.10.10">
    <property type="entry name" value="Endonuclease/exonuclease/phosphatase"/>
    <property type="match status" value="1"/>
</dbReference>
<comment type="caution">
    <text evidence="1">The sequence shown here is derived from an EMBL/GenBank/DDBJ whole genome shotgun (WGS) entry which is preliminary data.</text>
</comment>